<dbReference type="NCBIfam" id="TIGR01214">
    <property type="entry name" value="rmlD"/>
    <property type="match status" value="1"/>
</dbReference>
<comment type="similarity">
    <text evidence="1 2">Belongs to the dTDP-4-dehydrorhamnose reductase family.</text>
</comment>
<dbReference type="EMBL" id="BLSA01000124">
    <property type="protein sequence ID" value="GFP32669.1"/>
    <property type="molecule type" value="Genomic_DNA"/>
</dbReference>
<dbReference type="EMBL" id="BLRY01000019">
    <property type="protein sequence ID" value="GFP27182.1"/>
    <property type="molecule type" value="Genomic_DNA"/>
</dbReference>
<evidence type="ECO:0000313" key="4">
    <source>
        <dbReference type="EMBL" id="GFP27182.1"/>
    </source>
</evidence>
<dbReference type="PANTHER" id="PTHR10491:SF4">
    <property type="entry name" value="METHIONINE ADENOSYLTRANSFERASE 2 SUBUNIT BETA"/>
    <property type="match status" value="1"/>
</dbReference>
<dbReference type="PANTHER" id="PTHR10491">
    <property type="entry name" value="DTDP-4-DEHYDRORHAMNOSE REDUCTASE"/>
    <property type="match status" value="1"/>
</dbReference>
<dbReference type="UniPathway" id="UPA00124"/>
<feature type="domain" description="RmlD-like substrate binding" evidence="3">
    <location>
        <begin position="1"/>
        <end position="276"/>
    </location>
</feature>
<keyword evidence="2" id="KW-0521">NADP</keyword>
<keyword evidence="9" id="KW-1185">Reference proteome</keyword>
<dbReference type="GO" id="GO:0008831">
    <property type="term" value="F:dTDP-4-dehydrorhamnose reductase activity"/>
    <property type="evidence" value="ECO:0007669"/>
    <property type="project" value="UniProtKB-EC"/>
</dbReference>
<dbReference type="FunFam" id="3.40.50.720:FF:000159">
    <property type="entry name" value="dTDP-4-dehydrorhamnose reductase"/>
    <property type="match status" value="1"/>
</dbReference>
<keyword evidence="2" id="KW-0560">Oxidoreductase</keyword>
<proteinExistence type="inferred from homology"/>
<dbReference type="GO" id="GO:0019305">
    <property type="term" value="P:dTDP-rhamnose biosynthetic process"/>
    <property type="evidence" value="ECO:0007669"/>
    <property type="project" value="UniProtKB-UniPathway"/>
</dbReference>
<dbReference type="EMBL" id="BLSB01000008">
    <property type="protein sequence ID" value="GFP34485.1"/>
    <property type="molecule type" value="Genomic_DNA"/>
</dbReference>
<sequence>MKILITGSAGQLGKELLRILPERHQVIGYGRDMDVTDYAQVVAKVADARPDLIIHCAALTNVDFCETNPEVNYRVNTLGTENVALAAQKLQASLVYISTDYVFDGEKGSPYLEYDLPRPLNHYGLAKLAGERIIQSLLDHYFIVRTSWLYNKEGKNFVSAMLRLAKEKDELRVVNDQIGTPTYAPDLAQCISKLIETDYYGIYHASNEGSCSWYDFAREILELAGFKKVRVIPITSEEYGSPTKRPKYSVLDNFCLRERGIFQMRDYRSALKEFFQCYN</sequence>
<name>A0A6V8PJ63_9ACTN</name>
<dbReference type="CDD" id="cd05254">
    <property type="entry name" value="dTDP_HR_like_SDR_e"/>
    <property type="match status" value="1"/>
</dbReference>
<evidence type="ECO:0000313" key="9">
    <source>
        <dbReference type="Proteomes" id="UP000591948"/>
    </source>
</evidence>
<comment type="function">
    <text evidence="2">Catalyzes the reduction of dTDP-6-deoxy-L-lyxo-4-hexulose to yield dTDP-L-rhamnose.</text>
</comment>
<gene>
    <name evidence="4" type="ORF">HKBW3S33_00596</name>
    <name evidence="5" type="ORF">HKBW3S42_00975</name>
    <name evidence="6" type="ORF">HKBW3S43_00278</name>
</gene>
<dbReference type="Pfam" id="PF04321">
    <property type="entry name" value="RmlD_sub_bind"/>
    <property type="match status" value="1"/>
</dbReference>
<dbReference type="InterPro" id="IPR036291">
    <property type="entry name" value="NAD(P)-bd_dom_sf"/>
</dbReference>
<protein>
    <recommendedName>
        <fullName evidence="2">dTDP-4-dehydrorhamnose reductase</fullName>
        <ecNumber evidence="2">1.1.1.133</ecNumber>
    </recommendedName>
</protein>
<dbReference type="Gene3D" id="3.40.50.720">
    <property type="entry name" value="NAD(P)-binding Rossmann-like Domain"/>
    <property type="match status" value="1"/>
</dbReference>
<evidence type="ECO:0000256" key="1">
    <source>
        <dbReference type="ARBA" id="ARBA00010944"/>
    </source>
</evidence>
<evidence type="ECO:0000313" key="6">
    <source>
        <dbReference type="EMBL" id="GFP34485.1"/>
    </source>
</evidence>
<evidence type="ECO:0000313" key="7">
    <source>
        <dbReference type="Proteomes" id="UP000568877"/>
    </source>
</evidence>
<dbReference type="Proteomes" id="UP000576480">
    <property type="component" value="Unassembled WGS sequence"/>
</dbReference>
<dbReference type="InterPro" id="IPR029903">
    <property type="entry name" value="RmlD-like-bd"/>
</dbReference>
<comment type="caution">
    <text evidence="5">The sequence shown here is derived from an EMBL/GenBank/DDBJ whole genome shotgun (WGS) entry which is preliminary data.</text>
</comment>
<evidence type="ECO:0000256" key="2">
    <source>
        <dbReference type="RuleBase" id="RU364082"/>
    </source>
</evidence>
<evidence type="ECO:0000313" key="8">
    <source>
        <dbReference type="Proteomes" id="UP000576480"/>
    </source>
</evidence>
<dbReference type="InterPro" id="IPR005913">
    <property type="entry name" value="dTDP_dehydrorham_reduct"/>
</dbReference>
<dbReference type="SUPFAM" id="SSF51735">
    <property type="entry name" value="NAD(P)-binding Rossmann-fold domains"/>
    <property type="match status" value="1"/>
</dbReference>
<dbReference type="EC" id="1.1.1.133" evidence="2"/>
<dbReference type="GO" id="GO:0005829">
    <property type="term" value="C:cytosol"/>
    <property type="evidence" value="ECO:0007669"/>
    <property type="project" value="TreeGrafter"/>
</dbReference>
<comment type="pathway">
    <text evidence="2">Carbohydrate biosynthesis; dTDP-L-rhamnose biosynthesis.</text>
</comment>
<dbReference type="Proteomes" id="UP000591948">
    <property type="component" value="Unassembled WGS sequence"/>
</dbReference>
<dbReference type="Gene3D" id="3.90.25.10">
    <property type="entry name" value="UDP-galactose 4-epimerase, domain 1"/>
    <property type="match status" value="1"/>
</dbReference>
<evidence type="ECO:0000259" key="3">
    <source>
        <dbReference type="Pfam" id="PF04321"/>
    </source>
</evidence>
<dbReference type="AlphaFoldDB" id="A0A6V8PJ63"/>
<reference evidence="7 8" key="1">
    <citation type="journal article" date="2020" name="Front. Microbiol.">
        <title>Single-cell genomics of novel Actinobacteria with the Wood-Ljungdahl pathway discovered in a serpentinizing system.</title>
        <authorList>
            <person name="Merino N."/>
            <person name="Kawai M."/>
            <person name="Boyd E.S."/>
            <person name="Colman D.R."/>
            <person name="McGlynn S.E."/>
            <person name="Nealson K.H."/>
            <person name="Kurokawa K."/>
            <person name="Hongoh Y."/>
        </authorList>
    </citation>
    <scope>NUCLEOTIDE SEQUENCE [LARGE SCALE GENOMIC DNA]</scope>
    <source>
        <strain evidence="4 9">S33</strain>
        <strain evidence="5 7">S42</strain>
        <strain evidence="6 8">S43</strain>
    </source>
</reference>
<accession>A0A6V8PJ63</accession>
<dbReference type="RefSeq" id="WP_176229252.1">
    <property type="nucleotide sequence ID" value="NZ_BLRY01000019.1"/>
</dbReference>
<evidence type="ECO:0000313" key="5">
    <source>
        <dbReference type="EMBL" id="GFP32669.1"/>
    </source>
</evidence>
<dbReference type="Proteomes" id="UP000568877">
    <property type="component" value="Unassembled WGS sequence"/>
</dbReference>
<organism evidence="5 7">
    <name type="scientific">Candidatus Hakubella thermalkaliphila</name>
    <dbReference type="NCBI Taxonomy" id="2754717"/>
    <lineage>
        <taxon>Bacteria</taxon>
        <taxon>Bacillati</taxon>
        <taxon>Actinomycetota</taxon>
        <taxon>Actinomycetota incertae sedis</taxon>
        <taxon>Candidatus Hakubellales</taxon>
        <taxon>Candidatus Hakubellaceae</taxon>
        <taxon>Candidatus Hakubella</taxon>
    </lineage>
</organism>